<sequence length="121" mass="13738">MYFINQNHEDNFIALRQYYSKQEHDPEYQAHLYIAAVPELFDLLDPFVLQKASGAALTTLMTYNEQAGNLMPSHGGLTSATTHLLEIGMSLYNGYPCNLDFRPSNEHAEVIIQALKIRYGL</sequence>
<dbReference type="Pfam" id="PF10804">
    <property type="entry name" value="DUF2538"/>
    <property type="match status" value="1"/>
</dbReference>
<evidence type="ECO:0000313" key="1">
    <source>
        <dbReference type="EMBL" id="AQQ55628.1"/>
    </source>
</evidence>
<keyword evidence="1" id="KW-0614">Plasmid</keyword>
<evidence type="ECO:0000313" key="2">
    <source>
        <dbReference type="Proteomes" id="UP000188184"/>
    </source>
</evidence>
<dbReference type="AlphaFoldDB" id="A0A1Q2L5A6"/>
<reference evidence="1 2" key="1">
    <citation type="submission" date="2017-02" db="EMBL/GenBank/DDBJ databases">
        <title>The complete genomic sequence of a novel cold adapted crude oil-degrading bacterium Planococcus qaidamina Y42.</title>
        <authorList>
            <person name="Yang R."/>
        </authorList>
    </citation>
    <scope>NUCLEOTIDE SEQUENCE [LARGE SCALE GENOMIC DNA]</scope>
    <source>
        <strain evidence="1 2">Y42</strain>
        <plasmid evidence="1 2">unnamed3</plasmid>
    </source>
</reference>
<gene>
    <name evidence="1" type="ORF">B0X71_20860</name>
</gene>
<proteinExistence type="predicted"/>
<geneLocation type="plasmid" evidence="1 2">
    <name>unnamed3</name>
</geneLocation>
<dbReference type="Proteomes" id="UP000188184">
    <property type="component" value="Plasmid unnamed3"/>
</dbReference>
<accession>A0A1Q2L5A6</accession>
<name>A0A1Q2L5A6_9BACL</name>
<dbReference type="OrthoDB" id="2968185at2"/>
<dbReference type="InterPro" id="IPR024469">
    <property type="entry name" value="DUF2538"/>
</dbReference>
<protein>
    <submittedName>
        <fullName evidence="1">Uncharacterized protein</fullName>
    </submittedName>
</protein>
<keyword evidence="2" id="KW-1185">Reference proteome</keyword>
<dbReference type="RefSeq" id="WP_077591466.1">
    <property type="nucleotide sequence ID" value="NZ_CP019643.1"/>
</dbReference>
<dbReference type="EMBL" id="CP019643">
    <property type="protein sequence ID" value="AQQ55628.1"/>
    <property type="molecule type" value="Genomic_DNA"/>
</dbReference>
<dbReference type="KEGG" id="pmar:B0X71_20860"/>
<organism evidence="1 2">
    <name type="scientific">Planococcus lenghuensis</name>
    <dbReference type="NCBI Taxonomy" id="2213202"/>
    <lineage>
        <taxon>Bacteria</taxon>
        <taxon>Bacillati</taxon>
        <taxon>Bacillota</taxon>
        <taxon>Bacilli</taxon>
        <taxon>Bacillales</taxon>
        <taxon>Caryophanaceae</taxon>
        <taxon>Planococcus</taxon>
    </lineage>
</organism>